<comment type="caution">
    <text evidence="3">The sequence shown here is derived from an EMBL/GenBank/DDBJ whole genome shotgun (WGS) entry which is preliminary data.</text>
</comment>
<feature type="coiled-coil region" evidence="1">
    <location>
        <begin position="258"/>
        <end position="306"/>
    </location>
</feature>
<name>A0ABD3H0G8_9MARC</name>
<feature type="region of interest" description="Disordered" evidence="2">
    <location>
        <begin position="1"/>
        <end position="57"/>
    </location>
</feature>
<protein>
    <submittedName>
        <fullName evidence="3">Uncharacterized protein</fullName>
    </submittedName>
</protein>
<accession>A0ABD3H0G8</accession>
<proteinExistence type="predicted"/>
<feature type="compositionally biased region" description="Low complexity" evidence="2">
    <location>
        <begin position="188"/>
        <end position="197"/>
    </location>
</feature>
<feature type="region of interest" description="Disordered" evidence="2">
    <location>
        <begin position="179"/>
        <end position="204"/>
    </location>
</feature>
<reference evidence="3 4" key="1">
    <citation type="submission" date="2024-09" db="EMBL/GenBank/DDBJ databases">
        <title>Chromosome-scale assembly of Riccia sorocarpa.</title>
        <authorList>
            <person name="Paukszto L."/>
        </authorList>
    </citation>
    <scope>NUCLEOTIDE SEQUENCE [LARGE SCALE GENOMIC DNA]</scope>
    <source>
        <strain evidence="3">LP-2024</strain>
        <tissue evidence="3">Aerial parts of the thallus</tissue>
    </source>
</reference>
<evidence type="ECO:0000313" key="4">
    <source>
        <dbReference type="Proteomes" id="UP001633002"/>
    </source>
</evidence>
<evidence type="ECO:0000256" key="1">
    <source>
        <dbReference type="SAM" id="Coils"/>
    </source>
</evidence>
<dbReference type="AlphaFoldDB" id="A0ABD3H0G8"/>
<feature type="region of interest" description="Disordered" evidence="2">
    <location>
        <begin position="143"/>
        <end position="165"/>
    </location>
</feature>
<dbReference type="EMBL" id="JBJQOH010000006">
    <property type="protein sequence ID" value="KAL3685023.1"/>
    <property type="molecule type" value="Genomic_DNA"/>
</dbReference>
<dbReference type="Proteomes" id="UP001633002">
    <property type="component" value="Unassembled WGS sequence"/>
</dbReference>
<gene>
    <name evidence="3" type="ORF">R1sor_003045</name>
</gene>
<organism evidence="3 4">
    <name type="scientific">Riccia sorocarpa</name>
    <dbReference type="NCBI Taxonomy" id="122646"/>
    <lineage>
        <taxon>Eukaryota</taxon>
        <taxon>Viridiplantae</taxon>
        <taxon>Streptophyta</taxon>
        <taxon>Embryophyta</taxon>
        <taxon>Marchantiophyta</taxon>
        <taxon>Marchantiopsida</taxon>
        <taxon>Marchantiidae</taxon>
        <taxon>Marchantiales</taxon>
        <taxon>Ricciaceae</taxon>
        <taxon>Riccia</taxon>
    </lineage>
</organism>
<evidence type="ECO:0000256" key="2">
    <source>
        <dbReference type="SAM" id="MobiDB-lite"/>
    </source>
</evidence>
<sequence>MKPDVESCRPVSQATSSLDAGHDVPCTSGKHEVEARNSSPDPEPVKQKSEPGSGDTKWTEEDFILSVEYFANECKLPNDGLVPGDIQKSLLSDELLEKLLMAMTNQSMERLVLHFHAHCMLSVSWGNGLTGLLTPMRGIEIRLKTRRSEENQDQPGPPVIRPKRVYTPPTTLVLEPLLTSDIEHKGSPSKQKGSPSEQKSRPLHASEVLAKQKVEERIVLDWTDNVGSDECSTKLKPSSAPEGSTFAMVIVRSKMPGVEDLEADIRVRKESVEKLRGEVKTLTDAVDNNRQKLQDSEESMTRVEKTICE</sequence>
<evidence type="ECO:0000313" key="3">
    <source>
        <dbReference type="EMBL" id="KAL3685023.1"/>
    </source>
</evidence>
<keyword evidence="1" id="KW-0175">Coiled coil</keyword>
<keyword evidence="4" id="KW-1185">Reference proteome</keyword>